<accession>A0ABC8BRB4</accession>
<organism evidence="3 4">
    <name type="scientific">Kitasatospora albolonga</name>
    <dbReference type="NCBI Taxonomy" id="68173"/>
    <lineage>
        <taxon>Bacteria</taxon>
        <taxon>Bacillati</taxon>
        <taxon>Actinomycetota</taxon>
        <taxon>Actinomycetes</taxon>
        <taxon>Kitasatosporales</taxon>
        <taxon>Streptomycetaceae</taxon>
        <taxon>Kitasatospora</taxon>
    </lineage>
</organism>
<feature type="signal peptide" evidence="2">
    <location>
        <begin position="1"/>
        <end position="26"/>
    </location>
</feature>
<dbReference type="EMBL" id="CP020563">
    <property type="protein sequence ID" value="ARF72924.1"/>
    <property type="molecule type" value="Genomic_DNA"/>
</dbReference>
<evidence type="ECO:0000313" key="3">
    <source>
        <dbReference type="EMBL" id="ARF72924.1"/>
    </source>
</evidence>
<keyword evidence="2" id="KW-0732">Signal</keyword>
<dbReference type="RefSeq" id="WP_084746725.1">
    <property type="nucleotide sequence ID" value="NZ_CP020563.1"/>
</dbReference>
<dbReference type="AlphaFoldDB" id="A0ABC8BRB4"/>
<feature type="region of interest" description="Disordered" evidence="1">
    <location>
        <begin position="151"/>
        <end position="189"/>
    </location>
</feature>
<sequence>MLRSARRAVGAVALGALLAGCGTQHAGEPPQVITENSPASGRSPLSELPTAPTGGLARGLTLSLAEYETGPVDTYVWQVAVQEQWRSCMARYGIEDFGPPPTSEVSAIAQVNLAMGRRYGLSDVEQARKYGYHLPDDLPEPAHWEPEPGLESTLFTGSGPEVENGTHRGKALPQGGCRGEAQRKFPTPRTPEAQELALTVFEQSRKDARVVAAVDKWSLCMKGKGFDRNHPIEDLGAFGIQVSSPTASDEEIAQAVADVECKKSTRLIDIWSTQESGLQEKAIKASASALTNEKNLKDSTIAKARQAYEKAAQG</sequence>
<keyword evidence="4" id="KW-1185">Reference proteome</keyword>
<evidence type="ECO:0008006" key="5">
    <source>
        <dbReference type="Google" id="ProtNLM"/>
    </source>
</evidence>
<name>A0ABC8BRB4_9ACTN</name>
<proteinExistence type="predicted"/>
<feature type="region of interest" description="Disordered" evidence="1">
    <location>
        <begin position="28"/>
        <end position="52"/>
    </location>
</feature>
<reference evidence="3 4" key="1">
    <citation type="submission" date="2017-04" db="EMBL/GenBank/DDBJ databases">
        <title>The complete genome sequence of Streptomyces albolongus YIM 101047, the producer of novel bafilomycins and novel odoriferous sesquiterpenoids.</title>
        <authorList>
            <person name="Yin M."/>
            <person name="Jiang Y."/>
        </authorList>
    </citation>
    <scope>NUCLEOTIDE SEQUENCE [LARGE SCALE GENOMIC DNA]</scope>
    <source>
        <strain evidence="3 4">YIM 101047</strain>
    </source>
</reference>
<dbReference type="KEGG" id="kab:B7C62_12095"/>
<protein>
    <recommendedName>
        <fullName evidence="5">Lipoprotein</fullName>
    </recommendedName>
</protein>
<feature type="chain" id="PRO_5044784942" description="Lipoprotein" evidence="2">
    <location>
        <begin position="27"/>
        <end position="314"/>
    </location>
</feature>
<evidence type="ECO:0000313" key="4">
    <source>
        <dbReference type="Proteomes" id="UP000192251"/>
    </source>
</evidence>
<dbReference type="PROSITE" id="PS51257">
    <property type="entry name" value="PROKAR_LIPOPROTEIN"/>
    <property type="match status" value="1"/>
</dbReference>
<evidence type="ECO:0000256" key="2">
    <source>
        <dbReference type="SAM" id="SignalP"/>
    </source>
</evidence>
<dbReference type="Proteomes" id="UP000192251">
    <property type="component" value="Chromosome"/>
</dbReference>
<evidence type="ECO:0000256" key="1">
    <source>
        <dbReference type="SAM" id="MobiDB-lite"/>
    </source>
</evidence>
<gene>
    <name evidence="3" type="ORF">B7C62_12095</name>
</gene>